<feature type="region of interest" description="Disordered" evidence="1">
    <location>
        <begin position="1"/>
        <end position="26"/>
    </location>
</feature>
<evidence type="ECO:0000313" key="3">
    <source>
        <dbReference type="Proteomes" id="UP000789405"/>
    </source>
</evidence>
<evidence type="ECO:0000256" key="1">
    <source>
        <dbReference type="SAM" id="MobiDB-lite"/>
    </source>
</evidence>
<dbReference type="EMBL" id="CAJVPY010011081">
    <property type="protein sequence ID" value="CAG8724143.1"/>
    <property type="molecule type" value="Genomic_DNA"/>
</dbReference>
<evidence type="ECO:0000313" key="2">
    <source>
        <dbReference type="EMBL" id="CAG8724143.1"/>
    </source>
</evidence>
<gene>
    <name evidence="2" type="ORF">DERYTH_LOCUS14561</name>
</gene>
<dbReference type="AlphaFoldDB" id="A0A9N9I7P1"/>
<proteinExistence type="predicted"/>
<sequence length="109" mass="12478">MVEANNNIEPVHQNLLQSHDPKGLQENNDRNTICQIITDEIAEILSLEIDKCLSNITDITVSGLVKQVMGKKIQISYYHLLKIVKPEVRQDIMNSMVKYCNSRRIPSED</sequence>
<accession>A0A9N9I7P1</accession>
<protein>
    <submittedName>
        <fullName evidence="2">24164_t:CDS:1</fullName>
    </submittedName>
</protein>
<organism evidence="2 3">
    <name type="scientific">Dentiscutata erythropus</name>
    <dbReference type="NCBI Taxonomy" id="1348616"/>
    <lineage>
        <taxon>Eukaryota</taxon>
        <taxon>Fungi</taxon>
        <taxon>Fungi incertae sedis</taxon>
        <taxon>Mucoromycota</taxon>
        <taxon>Glomeromycotina</taxon>
        <taxon>Glomeromycetes</taxon>
        <taxon>Diversisporales</taxon>
        <taxon>Gigasporaceae</taxon>
        <taxon>Dentiscutata</taxon>
    </lineage>
</organism>
<name>A0A9N9I7P1_9GLOM</name>
<dbReference type="Proteomes" id="UP000789405">
    <property type="component" value="Unassembled WGS sequence"/>
</dbReference>
<keyword evidence="3" id="KW-1185">Reference proteome</keyword>
<dbReference type="OrthoDB" id="2434078at2759"/>
<reference evidence="2" key="1">
    <citation type="submission" date="2021-06" db="EMBL/GenBank/DDBJ databases">
        <authorList>
            <person name="Kallberg Y."/>
            <person name="Tangrot J."/>
            <person name="Rosling A."/>
        </authorList>
    </citation>
    <scope>NUCLEOTIDE SEQUENCE</scope>
    <source>
        <strain evidence="2">MA453B</strain>
    </source>
</reference>
<comment type="caution">
    <text evidence="2">The sequence shown here is derived from an EMBL/GenBank/DDBJ whole genome shotgun (WGS) entry which is preliminary data.</text>
</comment>